<protein>
    <recommendedName>
        <fullName evidence="1">Cation-transporting P-type ATPase N-terminal domain-containing protein</fullName>
    </recommendedName>
</protein>
<dbReference type="Pfam" id="PF00690">
    <property type="entry name" value="Cation_ATPase_N"/>
    <property type="match status" value="1"/>
</dbReference>
<evidence type="ECO:0000259" key="1">
    <source>
        <dbReference type="Pfam" id="PF00690"/>
    </source>
</evidence>
<gene>
    <name evidence="2" type="ORF">RHGRI_000386</name>
</gene>
<dbReference type="InterPro" id="IPR004014">
    <property type="entry name" value="ATPase_P-typ_cation-transptr_N"/>
</dbReference>
<dbReference type="SUPFAM" id="SSF81665">
    <property type="entry name" value="Calcium ATPase, transmembrane domain M"/>
    <property type="match status" value="1"/>
</dbReference>
<keyword evidence="3" id="KW-1185">Reference proteome</keyword>
<dbReference type="Proteomes" id="UP000823749">
    <property type="component" value="Chromosome 1"/>
</dbReference>
<dbReference type="InterPro" id="IPR023298">
    <property type="entry name" value="ATPase_P-typ_TM_dom_sf"/>
</dbReference>
<feature type="domain" description="Cation-transporting P-type ATPase N-terminal" evidence="1">
    <location>
        <begin position="48"/>
        <end position="90"/>
    </location>
</feature>
<dbReference type="EMBL" id="JACTNZ010000001">
    <property type="protein sequence ID" value="KAG5564176.1"/>
    <property type="molecule type" value="Genomic_DNA"/>
</dbReference>
<dbReference type="AlphaFoldDB" id="A0AAV6LJ96"/>
<evidence type="ECO:0000313" key="2">
    <source>
        <dbReference type="EMBL" id="KAG5564176.1"/>
    </source>
</evidence>
<proteinExistence type="predicted"/>
<accession>A0AAV6LJ96</accession>
<sequence length="100" mass="11688">MIAEEKTSRVAPNGRNKRRRVSTIQTVIKGVPNSRSKRRRVSTNQTENIPIMEVFKQLKCTREGLSTEKGEKRLQIFGFNKLEEKKANFLTPLCLRFLYF</sequence>
<evidence type="ECO:0000313" key="3">
    <source>
        <dbReference type="Proteomes" id="UP000823749"/>
    </source>
</evidence>
<name>A0AAV6LJ96_9ERIC</name>
<comment type="caution">
    <text evidence="2">The sequence shown here is derived from an EMBL/GenBank/DDBJ whole genome shotgun (WGS) entry which is preliminary data.</text>
</comment>
<organism evidence="2 3">
    <name type="scientific">Rhododendron griersonianum</name>
    <dbReference type="NCBI Taxonomy" id="479676"/>
    <lineage>
        <taxon>Eukaryota</taxon>
        <taxon>Viridiplantae</taxon>
        <taxon>Streptophyta</taxon>
        <taxon>Embryophyta</taxon>
        <taxon>Tracheophyta</taxon>
        <taxon>Spermatophyta</taxon>
        <taxon>Magnoliopsida</taxon>
        <taxon>eudicotyledons</taxon>
        <taxon>Gunneridae</taxon>
        <taxon>Pentapetalae</taxon>
        <taxon>asterids</taxon>
        <taxon>Ericales</taxon>
        <taxon>Ericaceae</taxon>
        <taxon>Ericoideae</taxon>
        <taxon>Rhodoreae</taxon>
        <taxon>Rhododendron</taxon>
    </lineage>
</organism>
<reference evidence="2" key="1">
    <citation type="submission" date="2020-08" db="EMBL/GenBank/DDBJ databases">
        <title>Plant Genome Project.</title>
        <authorList>
            <person name="Zhang R.-G."/>
        </authorList>
    </citation>
    <scope>NUCLEOTIDE SEQUENCE</scope>
    <source>
        <strain evidence="2">WSP0</strain>
        <tissue evidence="2">Leaf</tissue>
    </source>
</reference>